<comment type="caution">
    <text evidence="1">The sequence shown here is derived from an EMBL/GenBank/DDBJ whole genome shotgun (WGS) entry which is preliminary data.</text>
</comment>
<evidence type="ECO:0000313" key="2">
    <source>
        <dbReference type="Proteomes" id="UP000176504"/>
    </source>
</evidence>
<organism evidence="1 2">
    <name type="scientific">candidate division WWE3 bacterium RIFCSPLOWO2_01_FULL_41_18</name>
    <dbReference type="NCBI Taxonomy" id="1802625"/>
    <lineage>
        <taxon>Bacteria</taxon>
        <taxon>Katanobacteria</taxon>
    </lineage>
</organism>
<evidence type="ECO:0000313" key="1">
    <source>
        <dbReference type="EMBL" id="OGC55736.1"/>
    </source>
</evidence>
<protein>
    <submittedName>
        <fullName evidence="1">Uncharacterized protein</fullName>
    </submittedName>
</protein>
<name>A0A1F4VER7_UNCKA</name>
<proteinExistence type="predicted"/>
<accession>A0A1F4VER7</accession>
<gene>
    <name evidence="1" type="ORF">A3A78_01715</name>
</gene>
<sequence>MPIKPDRKEMWYFLKSGEWHIANPFFEGSGRIAAEKGSTLMVLKMEELTTNIKVLRNGQWVDGSLSDIPPGTKLPWEK</sequence>
<dbReference type="EMBL" id="MEVI01000001">
    <property type="protein sequence ID" value="OGC55736.1"/>
    <property type="molecule type" value="Genomic_DNA"/>
</dbReference>
<reference evidence="1 2" key="1">
    <citation type="journal article" date="2016" name="Nat. Commun.">
        <title>Thousands of microbial genomes shed light on interconnected biogeochemical processes in an aquifer system.</title>
        <authorList>
            <person name="Anantharaman K."/>
            <person name="Brown C.T."/>
            <person name="Hug L.A."/>
            <person name="Sharon I."/>
            <person name="Castelle C.J."/>
            <person name="Probst A.J."/>
            <person name="Thomas B.C."/>
            <person name="Singh A."/>
            <person name="Wilkins M.J."/>
            <person name="Karaoz U."/>
            <person name="Brodie E.L."/>
            <person name="Williams K.H."/>
            <person name="Hubbard S.S."/>
            <person name="Banfield J.F."/>
        </authorList>
    </citation>
    <scope>NUCLEOTIDE SEQUENCE [LARGE SCALE GENOMIC DNA]</scope>
</reference>
<dbReference type="Proteomes" id="UP000176504">
    <property type="component" value="Unassembled WGS sequence"/>
</dbReference>
<dbReference type="AlphaFoldDB" id="A0A1F4VER7"/>